<evidence type="ECO:0000259" key="8">
    <source>
        <dbReference type="Pfam" id="PF12832"/>
    </source>
</evidence>
<feature type="region of interest" description="Disordered" evidence="6">
    <location>
        <begin position="1"/>
        <end position="37"/>
    </location>
</feature>
<dbReference type="PANTHER" id="PTHR16172">
    <property type="entry name" value="MAJOR FACILITATOR SUPERFAMILY DOMAIN-CONTAINING PROTEIN 6-LIKE"/>
    <property type="match status" value="1"/>
</dbReference>
<dbReference type="Gene3D" id="1.20.1250.20">
    <property type="entry name" value="MFS general substrate transporter like domains"/>
    <property type="match status" value="2"/>
</dbReference>
<comment type="similarity">
    <text evidence="2">Belongs to the major facilitator superfamily. MFSD6 family.</text>
</comment>
<feature type="compositionally biased region" description="Basic and acidic residues" evidence="6">
    <location>
        <begin position="712"/>
        <end position="726"/>
    </location>
</feature>
<dbReference type="Pfam" id="PF12832">
    <property type="entry name" value="MFS_1_like"/>
    <property type="match status" value="1"/>
</dbReference>
<gene>
    <name evidence="9" type="ORF">NP493_978g00021</name>
</gene>
<evidence type="ECO:0000256" key="1">
    <source>
        <dbReference type="ARBA" id="ARBA00004141"/>
    </source>
</evidence>
<feature type="transmembrane region" description="Helical" evidence="7">
    <location>
        <begin position="628"/>
        <end position="648"/>
    </location>
</feature>
<feature type="transmembrane region" description="Helical" evidence="7">
    <location>
        <begin position="468"/>
        <end position="492"/>
    </location>
</feature>
<dbReference type="GO" id="GO:0016020">
    <property type="term" value="C:membrane"/>
    <property type="evidence" value="ECO:0007669"/>
    <property type="project" value="UniProtKB-SubCell"/>
</dbReference>
<evidence type="ECO:0000313" key="9">
    <source>
        <dbReference type="EMBL" id="KAK2172255.1"/>
    </source>
</evidence>
<feature type="transmembrane region" description="Helical" evidence="7">
    <location>
        <begin position="358"/>
        <end position="382"/>
    </location>
</feature>
<organism evidence="9 10">
    <name type="scientific">Ridgeia piscesae</name>
    <name type="common">Tubeworm</name>
    <dbReference type="NCBI Taxonomy" id="27915"/>
    <lineage>
        <taxon>Eukaryota</taxon>
        <taxon>Metazoa</taxon>
        <taxon>Spiralia</taxon>
        <taxon>Lophotrochozoa</taxon>
        <taxon>Annelida</taxon>
        <taxon>Polychaeta</taxon>
        <taxon>Sedentaria</taxon>
        <taxon>Canalipalpata</taxon>
        <taxon>Sabellida</taxon>
        <taxon>Siboglinidae</taxon>
        <taxon>Ridgeia</taxon>
    </lineage>
</organism>
<feature type="transmembrane region" description="Helical" evidence="7">
    <location>
        <begin position="535"/>
        <end position="552"/>
    </location>
</feature>
<evidence type="ECO:0000256" key="3">
    <source>
        <dbReference type="ARBA" id="ARBA00022692"/>
    </source>
</evidence>
<keyword evidence="3 7" id="KW-0812">Transmembrane</keyword>
<dbReference type="AlphaFoldDB" id="A0AAD9NJF6"/>
<dbReference type="InterPro" id="IPR024989">
    <property type="entry name" value="MFS_assoc_dom"/>
</dbReference>
<evidence type="ECO:0000256" key="7">
    <source>
        <dbReference type="SAM" id="Phobius"/>
    </source>
</evidence>
<evidence type="ECO:0000313" key="10">
    <source>
        <dbReference type="Proteomes" id="UP001209878"/>
    </source>
</evidence>
<dbReference type="CDD" id="cd17335">
    <property type="entry name" value="MFS_MFSD6"/>
    <property type="match status" value="1"/>
</dbReference>
<proteinExistence type="inferred from homology"/>
<feature type="transmembrane region" description="Helical" evidence="7">
    <location>
        <begin position="558"/>
        <end position="582"/>
    </location>
</feature>
<protein>
    <recommendedName>
        <fullName evidence="8">Major facilitator superfamily associated domain-containing protein</fullName>
    </recommendedName>
</protein>
<dbReference type="Proteomes" id="UP001209878">
    <property type="component" value="Unassembled WGS sequence"/>
</dbReference>
<feature type="region of interest" description="Disordered" evidence="6">
    <location>
        <begin position="688"/>
        <end position="801"/>
    </location>
</feature>
<feature type="transmembrane region" description="Helical" evidence="7">
    <location>
        <begin position="321"/>
        <end position="338"/>
    </location>
</feature>
<sequence length="801" mass="88829">MTAETDIRAEPAYGYGADDISTTKPTQWPGVEQPAEKKKHRDAIDSLFTDISYPLLVSKSFYFFFFAAFGSLFPLIAVYFKQIGMNATQVGLLLGFRPFVEFASAPFWGTMVERFRRAKEVMLVSLFCWVVFTLALAFVQPTPNSCISHNTTHILLSPPWQDRPKRWAESDASLASGRTKRWAGVGPEIHLRTGSDVASLGRYVRAAPSETPSGSDVSDEVKYTTLDAILPHPKITQFGKSPLPLDHEDIANRQRSEVVGLVSPPFSSIVYKQTDINKAFLLILLLMVVGEFFSSPALVLADTATLGYLGDDLENYGRQRMLGSLGWAVAMFFVGIALDNSNMFRNHPCGHEQTVERNYTICFAVFSVLMSCAFIAATQFVFQQPGYADPKGGNYPMREVEHPDVKDATAAADEKVHISLRTPPDDAISDVTNSGVGERPSPFVPRGKPGQEGTIPEWMNVLKIFATVPYGAVIFVTWFMGFAVGLVFTFLFWHLQDLGGTPTLFGIASVINHISEIVAYFFSKKLIKSVGHVRVLYLGLVGNICRFLYISWLRDPWWVLPFEFVTGLTHAAVWAACCSYVTQAMPAKHRATAQLIIQGIHHGLGRGCGSIVGGILVCSYGTEYVFRGYGIACVAVLGAYLALDYFYLRQLGDTATVVEPHHILEETAHLAPCGVPMSLSRNLSSSRLDTMSDATPHAYGTTTTNGFLDPGNRGEHTVQDSARDPQRTYNSRDNYQEAPQVLPLKPPPSSGRRNRQQHHQQQYQDGPPHTVMMSAAPIPATEPVMQQPDYEYEDHSREWYQ</sequence>
<keyword evidence="4 7" id="KW-1133">Transmembrane helix</keyword>
<feature type="transmembrane region" description="Helical" evidence="7">
    <location>
        <begin position="121"/>
        <end position="139"/>
    </location>
</feature>
<dbReference type="InterPro" id="IPR051717">
    <property type="entry name" value="MFS_MFSD6"/>
</dbReference>
<accession>A0AAD9NJF6</accession>
<keyword evidence="5 7" id="KW-0472">Membrane</keyword>
<comment type="caution">
    <text evidence="9">The sequence shown here is derived from an EMBL/GenBank/DDBJ whole genome shotgun (WGS) entry which is preliminary data.</text>
</comment>
<feature type="transmembrane region" description="Helical" evidence="7">
    <location>
        <begin position="61"/>
        <end position="80"/>
    </location>
</feature>
<evidence type="ECO:0000256" key="6">
    <source>
        <dbReference type="SAM" id="MobiDB-lite"/>
    </source>
</evidence>
<comment type="subcellular location">
    <subcellularLocation>
        <location evidence="1">Membrane</location>
        <topology evidence="1">Multi-pass membrane protein</topology>
    </subcellularLocation>
</comment>
<feature type="domain" description="Major facilitator superfamily associated" evidence="8">
    <location>
        <begin position="59"/>
        <end position="627"/>
    </location>
</feature>
<keyword evidence="10" id="KW-1185">Reference proteome</keyword>
<dbReference type="EMBL" id="JAODUO010000977">
    <property type="protein sequence ID" value="KAK2172255.1"/>
    <property type="molecule type" value="Genomic_DNA"/>
</dbReference>
<dbReference type="PANTHER" id="PTHR16172:SF2">
    <property type="entry name" value="MAJOR FACILITATOR SUPERFAMILY DOMAIN-CONTAINING PROTEIN 6"/>
    <property type="match status" value="1"/>
</dbReference>
<evidence type="ECO:0000256" key="2">
    <source>
        <dbReference type="ARBA" id="ARBA00005241"/>
    </source>
</evidence>
<name>A0AAD9NJF6_RIDPI</name>
<evidence type="ECO:0000256" key="4">
    <source>
        <dbReference type="ARBA" id="ARBA00022989"/>
    </source>
</evidence>
<evidence type="ECO:0000256" key="5">
    <source>
        <dbReference type="ARBA" id="ARBA00023136"/>
    </source>
</evidence>
<reference evidence="9" key="1">
    <citation type="journal article" date="2023" name="Mol. Biol. Evol.">
        <title>Third-Generation Sequencing Reveals the Adaptive Role of the Epigenome in Three Deep-Sea Polychaetes.</title>
        <authorList>
            <person name="Perez M."/>
            <person name="Aroh O."/>
            <person name="Sun Y."/>
            <person name="Lan Y."/>
            <person name="Juniper S.K."/>
            <person name="Young C.R."/>
            <person name="Angers B."/>
            <person name="Qian P.Y."/>
        </authorList>
    </citation>
    <scope>NUCLEOTIDE SEQUENCE</scope>
    <source>
        <strain evidence="9">R07B-5</strain>
    </source>
</reference>
<feature type="transmembrane region" description="Helical" evidence="7">
    <location>
        <begin position="279"/>
        <end position="300"/>
    </location>
</feature>
<dbReference type="InterPro" id="IPR036259">
    <property type="entry name" value="MFS_trans_sf"/>
</dbReference>
<dbReference type="SUPFAM" id="SSF103473">
    <property type="entry name" value="MFS general substrate transporter"/>
    <property type="match status" value="1"/>
</dbReference>